<dbReference type="InterPro" id="IPR036691">
    <property type="entry name" value="Endo/exonu/phosph_ase_sf"/>
</dbReference>
<proteinExistence type="predicted"/>
<accession>A0A1B6H1M2</accession>
<dbReference type="EMBL" id="GECZ01001177">
    <property type="protein sequence ID" value="JAS68592.1"/>
    <property type="molecule type" value="Transcribed_RNA"/>
</dbReference>
<name>A0A1B6H1M2_9HEMI</name>
<reference evidence="1" key="1">
    <citation type="submission" date="2015-11" db="EMBL/GenBank/DDBJ databases">
        <title>De novo transcriptome assembly of four potential Pierce s Disease insect vectors from Arizona vineyards.</title>
        <authorList>
            <person name="Tassone E.E."/>
        </authorList>
    </citation>
    <scope>NUCLEOTIDE SEQUENCE</scope>
</reference>
<dbReference type="Gene3D" id="3.60.10.10">
    <property type="entry name" value="Endonuclease/exonuclease/phosphatase"/>
    <property type="match status" value="1"/>
</dbReference>
<evidence type="ECO:0000313" key="1">
    <source>
        <dbReference type="EMBL" id="JAS68592.1"/>
    </source>
</evidence>
<evidence type="ECO:0008006" key="2">
    <source>
        <dbReference type="Google" id="ProtNLM"/>
    </source>
</evidence>
<dbReference type="AlphaFoldDB" id="A0A1B6H1M2"/>
<sequence>MTTAIGRTPGKVGFVPTANTSTRGSWTASYAELPAPSVTTTKSNGPSEGHTDFRNIGSVLNICHLNIEGMSRSKSECLSNILIQHQVDILALQETHVEDHENSAKSNIPGYRLVEAIGQRALRLMLDKILKKYW</sequence>
<organism evidence="1">
    <name type="scientific">Cuerna arida</name>
    <dbReference type="NCBI Taxonomy" id="1464854"/>
    <lineage>
        <taxon>Eukaryota</taxon>
        <taxon>Metazoa</taxon>
        <taxon>Ecdysozoa</taxon>
        <taxon>Arthropoda</taxon>
        <taxon>Hexapoda</taxon>
        <taxon>Insecta</taxon>
        <taxon>Pterygota</taxon>
        <taxon>Neoptera</taxon>
        <taxon>Paraneoptera</taxon>
        <taxon>Hemiptera</taxon>
        <taxon>Auchenorrhyncha</taxon>
        <taxon>Membracoidea</taxon>
        <taxon>Cicadellidae</taxon>
        <taxon>Cicadellinae</taxon>
        <taxon>Proconiini</taxon>
        <taxon>Cuerna</taxon>
    </lineage>
</organism>
<protein>
    <recommendedName>
        <fullName evidence="2">Endonuclease/exonuclease/phosphatase domain-containing protein</fullName>
    </recommendedName>
</protein>
<dbReference type="SUPFAM" id="SSF56219">
    <property type="entry name" value="DNase I-like"/>
    <property type="match status" value="1"/>
</dbReference>
<gene>
    <name evidence="1" type="ORF">g.12571</name>
</gene>